<gene>
    <name evidence="2" type="ORF">I7I53_06963</name>
</gene>
<dbReference type="EMBL" id="CP069103">
    <property type="protein sequence ID" value="QSS51599.1"/>
    <property type="molecule type" value="Genomic_DNA"/>
</dbReference>
<evidence type="ECO:0000313" key="3">
    <source>
        <dbReference type="Proteomes" id="UP000663419"/>
    </source>
</evidence>
<reference evidence="2" key="1">
    <citation type="submission" date="2021-01" db="EMBL/GenBank/DDBJ databases">
        <title>Chromosome-level genome assembly of a human fungal pathogen reveals clustering of transcriptionally co-regulated genes.</title>
        <authorList>
            <person name="Voorhies M."/>
            <person name="Cohen S."/>
            <person name="Shea T.P."/>
            <person name="Petrus S."/>
            <person name="Munoz J.F."/>
            <person name="Poplawski S."/>
            <person name="Goldman W.E."/>
            <person name="Michael T."/>
            <person name="Cuomo C.A."/>
            <person name="Sil A."/>
            <person name="Beyhan S."/>
        </authorList>
    </citation>
    <scope>NUCLEOTIDE SEQUENCE</scope>
    <source>
        <strain evidence="2">H88</strain>
    </source>
</reference>
<sequence>MMRDCIVLPGIMMVFAKPALVFGCRARDLSPFHSLPFPRKEARSGPKPPITRRHPRTFRTSPSKKPSQPSQPSSSNAADASPCRR</sequence>
<feature type="region of interest" description="Disordered" evidence="1">
    <location>
        <begin position="31"/>
        <end position="85"/>
    </location>
</feature>
<feature type="compositionally biased region" description="Low complexity" evidence="1">
    <location>
        <begin position="61"/>
        <end position="75"/>
    </location>
</feature>
<dbReference type="Proteomes" id="UP000663419">
    <property type="component" value="Chromosome 2"/>
</dbReference>
<evidence type="ECO:0000256" key="1">
    <source>
        <dbReference type="SAM" id="MobiDB-lite"/>
    </source>
</evidence>
<name>A0A8A1LC17_AJEC8</name>
<accession>A0A8A1LC17</accession>
<proteinExistence type="predicted"/>
<dbReference type="AlphaFoldDB" id="A0A8A1LC17"/>
<organism evidence="2 3">
    <name type="scientific">Ajellomyces capsulatus (strain H88)</name>
    <name type="common">Darling's disease fungus</name>
    <name type="synonym">Histoplasma capsulatum</name>
    <dbReference type="NCBI Taxonomy" id="544711"/>
    <lineage>
        <taxon>Eukaryota</taxon>
        <taxon>Fungi</taxon>
        <taxon>Dikarya</taxon>
        <taxon>Ascomycota</taxon>
        <taxon>Pezizomycotina</taxon>
        <taxon>Eurotiomycetes</taxon>
        <taxon>Eurotiomycetidae</taxon>
        <taxon>Onygenales</taxon>
        <taxon>Ajellomycetaceae</taxon>
        <taxon>Histoplasma</taxon>
    </lineage>
</organism>
<protein>
    <submittedName>
        <fullName evidence="2">Uncharacterized protein</fullName>
    </submittedName>
</protein>
<evidence type="ECO:0000313" key="2">
    <source>
        <dbReference type="EMBL" id="QSS51599.1"/>
    </source>
</evidence>
<dbReference type="VEuPathDB" id="FungiDB:I7I53_06963"/>